<evidence type="ECO:0000313" key="3">
    <source>
        <dbReference type="Proteomes" id="UP001596106"/>
    </source>
</evidence>
<evidence type="ECO:0000313" key="2">
    <source>
        <dbReference type="EMBL" id="MFC5411189.1"/>
    </source>
</evidence>
<keyword evidence="3" id="KW-1185">Reference proteome</keyword>
<organism evidence="2 3">
    <name type="scientific">Larkinella bovis</name>
    <dbReference type="NCBI Taxonomy" id="683041"/>
    <lineage>
        <taxon>Bacteria</taxon>
        <taxon>Pseudomonadati</taxon>
        <taxon>Bacteroidota</taxon>
        <taxon>Cytophagia</taxon>
        <taxon>Cytophagales</taxon>
        <taxon>Spirosomataceae</taxon>
        <taxon>Larkinella</taxon>
    </lineage>
</organism>
<accession>A0ABW0ID41</accession>
<name>A0ABW0ID41_9BACT</name>
<dbReference type="RefSeq" id="WP_379847790.1">
    <property type="nucleotide sequence ID" value="NZ_JBHSMA010000005.1"/>
</dbReference>
<dbReference type="EMBL" id="JBHSMA010000005">
    <property type="protein sequence ID" value="MFC5411189.1"/>
    <property type="molecule type" value="Genomic_DNA"/>
</dbReference>
<evidence type="ECO:0008006" key="4">
    <source>
        <dbReference type="Google" id="ProtNLM"/>
    </source>
</evidence>
<proteinExistence type="predicted"/>
<feature type="chain" id="PRO_5046517593" description="DUF5683 domain-containing protein" evidence="1">
    <location>
        <begin position="28"/>
        <end position="279"/>
    </location>
</feature>
<feature type="signal peptide" evidence="1">
    <location>
        <begin position="1"/>
        <end position="27"/>
    </location>
</feature>
<keyword evidence="1" id="KW-0732">Signal</keyword>
<sequence length="279" mass="31362">MHQQYTRYWLKRVVAFLSLLCTLPAIGQVAVTNIRINVIDESAIEVLYDLTGNQPADSVYLRIRSQTNGLLNPTAQYLSGDWGQDVQPGTNRRIVWQTLANGFELDENIRATILVKTAPSTAPQTSLATKVPEPEPKRKYRPGGPEFALLSVVAPGVGNIFVQSPRPVIGHRLGITTACYGLLFYGLVERKKSRDEYALYEQQRNRAAAQPYYDRANDHHHRYFIATRLSGAIWVTDIVATFIKGVRNQKQRLKTTEPKVSLLPGTQAGYPVAVFQYKF</sequence>
<protein>
    <recommendedName>
        <fullName evidence="4">DUF5683 domain-containing protein</fullName>
    </recommendedName>
</protein>
<reference evidence="3" key="1">
    <citation type="journal article" date="2019" name="Int. J. Syst. Evol. Microbiol.">
        <title>The Global Catalogue of Microorganisms (GCM) 10K type strain sequencing project: providing services to taxonomists for standard genome sequencing and annotation.</title>
        <authorList>
            <consortium name="The Broad Institute Genomics Platform"/>
            <consortium name="The Broad Institute Genome Sequencing Center for Infectious Disease"/>
            <person name="Wu L."/>
            <person name="Ma J."/>
        </authorList>
    </citation>
    <scope>NUCLEOTIDE SEQUENCE [LARGE SCALE GENOMIC DNA]</scope>
    <source>
        <strain evidence="3">CCUG 55250</strain>
    </source>
</reference>
<evidence type="ECO:0000256" key="1">
    <source>
        <dbReference type="SAM" id="SignalP"/>
    </source>
</evidence>
<gene>
    <name evidence="2" type="ORF">ACFPMF_17845</name>
</gene>
<comment type="caution">
    <text evidence="2">The sequence shown here is derived from an EMBL/GenBank/DDBJ whole genome shotgun (WGS) entry which is preliminary data.</text>
</comment>
<dbReference type="Proteomes" id="UP001596106">
    <property type="component" value="Unassembled WGS sequence"/>
</dbReference>